<dbReference type="CDD" id="cd04301">
    <property type="entry name" value="NAT_SF"/>
    <property type="match status" value="1"/>
</dbReference>
<dbReference type="Pfam" id="PF13527">
    <property type="entry name" value="Acetyltransf_9"/>
    <property type="match status" value="1"/>
</dbReference>
<reference evidence="4 5" key="1">
    <citation type="submission" date="2015-01" db="EMBL/GenBank/DDBJ databases">
        <title>Genome sequencing of Jeotgalibacillus soli.</title>
        <authorList>
            <person name="Goh K.M."/>
            <person name="Chan K.-G."/>
            <person name="Yaakop A.S."/>
            <person name="Ee R."/>
            <person name="Gan H.M."/>
            <person name="Chan C.S."/>
        </authorList>
    </citation>
    <scope>NUCLEOTIDE SEQUENCE [LARGE SCALE GENOMIC DNA]</scope>
    <source>
        <strain evidence="4 5">P9</strain>
    </source>
</reference>
<dbReference type="STRING" id="889306.KP78_02980"/>
<dbReference type="Gene3D" id="3.40.630.30">
    <property type="match status" value="1"/>
</dbReference>
<dbReference type="EMBL" id="JXRP01000006">
    <property type="protein sequence ID" value="KIL51928.1"/>
    <property type="molecule type" value="Genomic_DNA"/>
</dbReference>
<keyword evidence="2" id="KW-0012">Acyltransferase</keyword>
<dbReference type="PANTHER" id="PTHR43420:SF31">
    <property type="entry name" value="ACETYLTRANSFERASE"/>
    <property type="match status" value="1"/>
</dbReference>
<dbReference type="RefSeq" id="WP_041085685.1">
    <property type="nucleotide sequence ID" value="NZ_JXRP01000006.1"/>
</dbReference>
<comment type="caution">
    <text evidence="4">The sequence shown here is derived from an EMBL/GenBank/DDBJ whole genome shotgun (WGS) entry which is preliminary data.</text>
</comment>
<proteinExistence type="predicted"/>
<dbReference type="InterPro" id="IPR000182">
    <property type="entry name" value="GNAT_dom"/>
</dbReference>
<evidence type="ECO:0000313" key="4">
    <source>
        <dbReference type="EMBL" id="KIL51928.1"/>
    </source>
</evidence>
<keyword evidence="5" id="KW-1185">Reference proteome</keyword>
<dbReference type="InterPro" id="IPR050680">
    <property type="entry name" value="YpeA/RimI_acetyltransf"/>
</dbReference>
<dbReference type="Proteomes" id="UP000031938">
    <property type="component" value="Unassembled WGS sequence"/>
</dbReference>
<dbReference type="SUPFAM" id="SSF55729">
    <property type="entry name" value="Acyl-CoA N-acyltransferases (Nat)"/>
    <property type="match status" value="1"/>
</dbReference>
<feature type="domain" description="N-acetyltransferase" evidence="3">
    <location>
        <begin position="5"/>
        <end position="144"/>
    </location>
</feature>
<gene>
    <name evidence="4" type="ORF">KP78_02980</name>
</gene>
<evidence type="ECO:0000259" key="3">
    <source>
        <dbReference type="PROSITE" id="PS51186"/>
    </source>
</evidence>
<evidence type="ECO:0000256" key="2">
    <source>
        <dbReference type="ARBA" id="ARBA00023315"/>
    </source>
</evidence>
<dbReference type="OrthoDB" id="9804948at2"/>
<dbReference type="GO" id="GO:0016747">
    <property type="term" value="F:acyltransferase activity, transferring groups other than amino-acyl groups"/>
    <property type="evidence" value="ECO:0007669"/>
    <property type="project" value="InterPro"/>
</dbReference>
<dbReference type="PROSITE" id="PS51186">
    <property type="entry name" value="GNAT"/>
    <property type="match status" value="1"/>
</dbReference>
<dbReference type="InterPro" id="IPR016181">
    <property type="entry name" value="Acyl_CoA_acyltransferase"/>
</dbReference>
<sequence>MKERSFIKNLKNKDRLKNSFNSLAEKVFGINFEGWYEKGYWNEKYTPFSYVDGNQVVANVSVNKMDLIINRKLKRGLQIGTVMTHPDYRNQGLSASLMNKVLEEYENEYDVMYLFANHSVLDYYPKFGFTKVNEYQFSMDFRFQHSKPADIQKLDVTNSKDLHFIHDFSSRRLPVSDCFGTINTQYLLMFYCLNVISEDLYYLPEENVIVIYKLERNELHVFDLISEVKVDVLTIIDKMALKETDKVIFYFTPAIKDSQLKSELFHGSEVLFVRTYEDHKLPAQFKHPLTSQA</sequence>
<evidence type="ECO:0000256" key="1">
    <source>
        <dbReference type="ARBA" id="ARBA00022679"/>
    </source>
</evidence>
<dbReference type="PATRIC" id="fig|889306.3.peg.302"/>
<dbReference type="AlphaFoldDB" id="A0A0C2W7B1"/>
<accession>A0A0C2W7B1</accession>
<organism evidence="4 5">
    <name type="scientific">Jeotgalibacillus soli</name>
    <dbReference type="NCBI Taxonomy" id="889306"/>
    <lineage>
        <taxon>Bacteria</taxon>
        <taxon>Bacillati</taxon>
        <taxon>Bacillota</taxon>
        <taxon>Bacilli</taxon>
        <taxon>Bacillales</taxon>
        <taxon>Caryophanaceae</taxon>
        <taxon>Jeotgalibacillus</taxon>
    </lineage>
</organism>
<evidence type="ECO:0000313" key="5">
    <source>
        <dbReference type="Proteomes" id="UP000031938"/>
    </source>
</evidence>
<name>A0A0C2W7B1_9BACL</name>
<protein>
    <recommendedName>
        <fullName evidence="3">N-acetyltransferase domain-containing protein</fullName>
    </recommendedName>
</protein>
<keyword evidence="1" id="KW-0808">Transferase</keyword>
<dbReference type="PANTHER" id="PTHR43420">
    <property type="entry name" value="ACETYLTRANSFERASE"/>
    <property type="match status" value="1"/>
</dbReference>